<organism evidence="1 2">
    <name type="scientific">Xenopus laevis</name>
    <name type="common">African clawed frog</name>
    <dbReference type="NCBI Taxonomy" id="8355"/>
    <lineage>
        <taxon>Eukaryota</taxon>
        <taxon>Metazoa</taxon>
        <taxon>Chordata</taxon>
        <taxon>Craniata</taxon>
        <taxon>Vertebrata</taxon>
        <taxon>Euteleostomi</taxon>
        <taxon>Amphibia</taxon>
        <taxon>Batrachia</taxon>
        <taxon>Anura</taxon>
        <taxon>Pipoidea</taxon>
        <taxon>Pipidae</taxon>
        <taxon>Xenopodinae</taxon>
        <taxon>Xenopus</taxon>
        <taxon>Xenopus</taxon>
    </lineage>
</organism>
<dbReference type="PANTHER" id="PTHR47456:SF5">
    <property type="match status" value="1"/>
</dbReference>
<dbReference type="EMBL" id="CM004474">
    <property type="protein sequence ID" value="OCT81635.1"/>
    <property type="molecule type" value="Genomic_DNA"/>
</dbReference>
<dbReference type="Proteomes" id="UP000694892">
    <property type="component" value="Chromosome 5L"/>
</dbReference>
<evidence type="ECO:0000313" key="1">
    <source>
        <dbReference type="EMBL" id="OCT81635.1"/>
    </source>
</evidence>
<evidence type="ECO:0000313" key="2">
    <source>
        <dbReference type="Proteomes" id="UP000694892"/>
    </source>
</evidence>
<protein>
    <submittedName>
        <fullName evidence="1">Uncharacterized protein</fullName>
    </submittedName>
</protein>
<dbReference type="AlphaFoldDB" id="A0A974HKZ1"/>
<reference evidence="2" key="1">
    <citation type="journal article" date="2016" name="Nature">
        <title>Genome evolution in the allotetraploid frog Xenopus laevis.</title>
        <authorList>
            <person name="Session A.M."/>
            <person name="Uno Y."/>
            <person name="Kwon T."/>
            <person name="Chapman J.A."/>
            <person name="Toyoda A."/>
            <person name="Takahashi S."/>
            <person name="Fukui A."/>
            <person name="Hikosaka A."/>
            <person name="Suzuki A."/>
            <person name="Kondo M."/>
            <person name="van Heeringen S.J."/>
            <person name="Quigley I."/>
            <person name="Heinz S."/>
            <person name="Ogino H."/>
            <person name="Ochi H."/>
            <person name="Hellsten U."/>
            <person name="Lyons J.B."/>
            <person name="Simakov O."/>
            <person name="Putnam N."/>
            <person name="Stites J."/>
            <person name="Kuroki Y."/>
            <person name="Tanaka T."/>
            <person name="Michiue T."/>
            <person name="Watanabe M."/>
            <person name="Bogdanovic O."/>
            <person name="Lister R."/>
            <person name="Georgiou G."/>
            <person name="Paranjpe S.S."/>
            <person name="van Kruijsbergen I."/>
            <person name="Shu S."/>
            <person name="Carlson J."/>
            <person name="Kinoshita T."/>
            <person name="Ohta Y."/>
            <person name="Mawaribuchi S."/>
            <person name="Jenkins J."/>
            <person name="Grimwood J."/>
            <person name="Schmutz J."/>
            <person name="Mitros T."/>
            <person name="Mozaffari S.V."/>
            <person name="Suzuki Y."/>
            <person name="Haramoto Y."/>
            <person name="Yamamoto T.S."/>
            <person name="Takagi C."/>
            <person name="Heald R."/>
            <person name="Miller K."/>
            <person name="Haudenschild C."/>
            <person name="Kitzman J."/>
            <person name="Nakayama T."/>
            <person name="Izutsu Y."/>
            <person name="Robert J."/>
            <person name="Fortriede J."/>
            <person name="Burns K."/>
            <person name="Lotay V."/>
            <person name="Karimi K."/>
            <person name="Yasuoka Y."/>
            <person name="Dichmann D.S."/>
            <person name="Flajnik M.F."/>
            <person name="Houston D.W."/>
            <person name="Shendure J."/>
            <person name="DuPasquier L."/>
            <person name="Vize P.D."/>
            <person name="Zorn A.M."/>
            <person name="Ito M."/>
            <person name="Marcotte E.M."/>
            <person name="Wallingford J.B."/>
            <person name="Ito Y."/>
            <person name="Asashima M."/>
            <person name="Ueno N."/>
            <person name="Matsuda Y."/>
            <person name="Veenstra G.J."/>
            <person name="Fujiyama A."/>
            <person name="Harland R.M."/>
            <person name="Taira M."/>
            <person name="Rokhsar D.S."/>
        </authorList>
    </citation>
    <scope>NUCLEOTIDE SEQUENCE [LARGE SCALE GENOMIC DNA]</scope>
    <source>
        <strain evidence="2">J</strain>
    </source>
</reference>
<sequence>MSLIDDSETENKFNKDQEMVCETSLVKNFASLDEAMYAIHVFEESSKTNFVVIEKKKHFGDKDFWPCKNSTVHWHGTNVDGVCITQFTGVPYVIVGRKVFNCHLGKDLSLPKKKKYAEKRDKNQVHLRASIAC</sequence>
<accession>A0A974HKZ1</accession>
<name>A0A974HKZ1_XENLA</name>
<gene>
    <name evidence="1" type="ORF">XELAEV_18028458mg</name>
</gene>
<dbReference type="PANTHER" id="PTHR47456">
    <property type="entry name" value="PHD-TYPE DOMAIN-CONTAINING PROTEIN"/>
    <property type="match status" value="1"/>
</dbReference>
<proteinExistence type="predicted"/>